<proteinExistence type="predicted"/>
<dbReference type="EMBL" id="GBXM01080774">
    <property type="protein sequence ID" value="JAH27803.1"/>
    <property type="molecule type" value="Transcribed_RNA"/>
</dbReference>
<reference evidence="1" key="2">
    <citation type="journal article" date="2015" name="Fish Shellfish Immunol.">
        <title>Early steps in the European eel (Anguilla anguilla)-Vibrio vulnificus interaction in the gills: Role of the RtxA13 toxin.</title>
        <authorList>
            <person name="Callol A."/>
            <person name="Pajuelo D."/>
            <person name="Ebbesson L."/>
            <person name="Teles M."/>
            <person name="MacKenzie S."/>
            <person name="Amaro C."/>
        </authorList>
    </citation>
    <scope>NUCLEOTIDE SEQUENCE</scope>
</reference>
<dbReference type="EMBL" id="GBXM01068736">
    <property type="protein sequence ID" value="JAH39841.1"/>
    <property type="molecule type" value="Transcribed_RNA"/>
</dbReference>
<organism evidence="1">
    <name type="scientific">Anguilla anguilla</name>
    <name type="common">European freshwater eel</name>
    <name type="synonym">Muraena anguilla</name>
    <dbReference type="NCBI Taxonomy" id="7936"/>
    <lineage>
        <taxon>Eukaryota</taxon>
        <taxon>Metazoa</taxon>
        <taxon>Chordata</taxon>
        <taxon>Craniata</taxon>
        <taxon>Vertebrata</taxon>
        <taxon>Euteleostomi</taxon>
        <taxon>Actinopterygii</taxon>
        <taxon>Neopterygii</taxon>
        <taxon>Teleostei</taxon>
        <taxon>Anguilliformes</taxon>
        <taxon>Anguillidae</taxon>
        <taxon>Anguilla</taxon>
    </lineage>
</organism>
<reference evidence="1" key="1">
    <citation type="submission" date="2014-11" db="EMBL/GenBank/DDBJ databases">
        <authorList>
            <person name="Amaro Gonzalez C."/>
        </authorList>
    </citation>
    <scope>NUCLEOTIDE SEQUENCE</scope>
</reference>
<evidence type="ECO:0000313" key="1">
    <source>
        <dbReference type="EMBL" id="JAH27803.1"/>
    </source>
</evidence>
<sequence>MYCIRRLWQYFSEIMTNFIHLCMRVCVLSFTTVSKYPSQFVSI</sequence>
<dbReference type="EMBL" id="GBXM01078451">
    <property type="protein sequence ID" value="JAH30126.1"/>
    <property type="molecule type" value="Transcribed_RNA"/>
</dbReference>
<dbReference type="EMBL" id="GBXM01071245">
    <property type="protein sequence ID" value="JAH37332.1"/>
    <property type="molecule type" value="Transcribed_RNA"/>
</dbReference>
<name>A0A0E9RHJ7_ANGAN</name>
<accession>A0A0E9RHJ7</accession>
<protein>
    <submittedName>
        <fullName evidence="1">Uncharacterized protein</fullName>
    </submittedName>
</protein>
<dbReference type="AlphaFoldDB" id="A0A0E9RHJ7"/>